<evidence type="ECO:0000313" key="1">
    <source>
        <dbReference type="EMBL" id="OKH33156.1"/>
    </source>
</evidence>
<dbReference type="RefSeq" id="WP_073596049.1">
    <property type="nucleotide sequence ID" value="NZ_MRCE01000032.1"/>
</dbReference>
<evidence type="ECO:0000313" key="2">
    <source>
        <dbReference type="Proteomes" id="UP000185860"/>
    </source>
</evidence>
<dbReference type="OrthoDB" id="9834423at2"/>
<dbReference type="STRING" id="454136.NIES2119_24155"/>
<comment type="caution">
    <text evidence="1">The sequence shown here is derived from an EMBL/GenBank/DDBJ whole genome shotgun (WGS) entry which is preliminary data.</text>
</comment>
<protein>
    <submittedName>
        <fullName evidence="1">Uncharacterized protein</fullName>
    </submittedName>
</protein>
<gene>
    <name evidence="1" type="ORF">NIES2119_24155</name>
</gene>
<sequence>MSNYTFVPPIWIICPHEGLRLRISIESELLGTISDGEQLQTITRYQRFGTSPANGDFIEGVAAVTSSTGLVIGIHRRLYVTWLAPALNPALNYSRYFVTILALPTTMSSSPNEYPAAVSLLETQRFCEPSNLPEDINKQPPFYLE</sequence>
<reference evidence="1 2" key="1">
    <citation type="submission" date="2016-11" db="EMBL/GenBank/DDBJ databases">
        <title>Draft Genome Sequences of Nine Cyanobacterial Strains from Diverse Habitats.</title>
        <authorList>
            <person name="Zhu T."/>
            <person name="Hou S."/>
            <person name="Lu X."/>
            <person name="Hess W.R."/>
        </authorList>
    </citation>
    <scope>NUCLEOTIDE SEQUENCE [LARGE SCALE GENOMIC DNA]</scope>
    <source>
        <strain evidence="1 2">IAM M-71</strain>
    </source>
</reference>
<dbReference type="EMBL" id="MRCE01000032">
    <property type="protein sequence ID" value="OKH33156.1"/>
    <property type="molecule type" value="Genomic_DNA"/>
</dbReference>
<dbReference type="Proteomes" id="UP000185860">
    <property type="component" value="Unassembled WGS sequence"/>
</dbReference>
<organism evidence="1 2">
    <name type="scientific">[Phormidium ambiguum] IAM M-71</name>
    <dbReference type="NCBI Taxonomy" id="454136"/>
    <lineage>
        <taxon>Bacteria</taxon>
        <taxon>Bacillati</taxon>
        <taxon>Cyanobacteriota</taxon>
        <taxon>Cyanophyceae</taxon>
        <taxon>Oscillatoriophycideae</taxon>
        <taxon>Aerosakkonematales</taxon>
        <taxon>Aerosakkonemataceae</taxon>
        <taxon>Floridanema</taxon>
    </lineage>
</organism>
<proteinExistence type="predicted"/>
<dbReference type="AlphaFoldDB" id="A0A1U7I9L4"/>
<name>A0A1U7I9L4_9CYAN</name>
<accession>A0A1U7I9L4</accession>